<protein>
    <submittedName>
        <fullName evidence="1">Uncharacterized protein</fullName>
    </submittedName>
</protein>
<dbReference type="EMBL" id="CP013694">
    <property type="protein sequence ID" value="ALU30669.1"/>
    <property type="molecule type" value="Genomic_DNA"/>
</dbReference>
<proteinExistence type="predicted"/>
<dbReference type="OrthoDB" id="43292at2157"/>
<evidence type="ECO:0000313" key="1">
    <source>
        <dbReference type="EMBL" id="ALU30669.1"/>
    </source>
</evidence>
<gene>
    <name evidence="1" type="ORF">ATY89_11410</name>
    <name evidence="2" type="ORF">ATZ20_02965</name>
</gene>
<evidence type="ECO:0000313" key="2">
    <source>
        <dbReference type="EMBL" id="ALU32758.1"/>
    </source>
</evidence>
<name>A0A0U2NCN7_9CREN</name>
<reference evidence="3 4" key="1">
    <citation type="submission" date="2015-12" db="EMBL/GenBank/DDBJ databases">
        <title>A stable core within a dynamic pangenome in Sulfolobus acidocaldarius.</title>
        <authorList>
            <person name="Anderson R."/>
            <person name="Kouris A."/>
            <person name="Seward C."/>
            <person name="Campbell K."/>
            <person name="Whitaker R."/>
        </authorList>
    </citation>
    <scope>NUCLEOTIDE SEQUENCE [LARGE SCALE GENOMIC DNA]</scope>
    <source>
        <strain evidence="1 4">GG12-C01-09</strain>
        <strain evidence="2 3">NG05B_CO5_07</strain>
    </source>
</reference>
<dbReference type="STRING" id="1435377.SUSAZ_06295"/>
<dbReference type="OMA" id="CGRVFPE"/>
<dbReference type="AlphaFoldDB" id="A0A0U2NCN7"/>
<sequence length="71" mass="8391">MCGRIFYEGQGIKITVKGRDYLFHSKACAYKFLKEAIYDMDADQVVEAFKTIEKKYSEILEKFKEKKKKVI</sequence>
<evidence type="ECO:0000313" key="3">
    <source>
        <dbReference type="Proteomes" id="UP000060043"/>
    </source>
</evidence>
<dbReference type="PaxDb" id="1435377-SUSAZ_06295"/>
<dbReference type="EMBL" id="CP013695">
    <property type="protein sequence ID" value="ALU32758.1"/>
    <property type="molecule type" value="Genomic_DNA"/>
</dbReference>
<dbReference type="Proteomes" id="UP000065473">
    <property type="component" value="Chromosome"/>
</dbReference>
<dbReference type="Proteomes" id="UP000060043">
    <property type="component" value="Chromosome"/>
</dbReference>
<accession>A0A0U2NCN7</accession>
<organism evidence="1 4">
    <name type="scientific">Sulfolobus acidocaldarius</name>
    <dbReference type="NCBI Taxonomy" id="2285"/>
    <lineage>
        <taxon>Archaea</taxon>
        <taxon>Thermoproteota</taxon>
        <taxon>Thermoprotei</taxon>
        <taxon>Sulfolobales</taxon>
        <taxon>Sulfolobaceae</taxon>
        <taxon>Sulfolobus</taxon>
    </lineage>
</organism>
<evidence type="ECO:0000313" key="4">
    <source>
        <dbReference type="Proteomes" id="UP000065473"/>
    </source>
</evidence>